<sequence>MVTVARHEIDVVKAQHEADDLAGDRERLTSRIHRNAKALRYLHSGALTEAAWRTALDPAASQGATWEAVGLAMQSAAAIFAVSNQESGEVTFRVLDEDHTVTAQGPTQDAMISLWLKAMYLAMICRERPRIDLLTQTTEDALRRRSGETDEFQYDWIKTLQTYWRSEPGLIDTLLRAMRGADPEADTVAGGEMVAQVFYPPMELFYLLTQREDAKFNSSLAKALELHRQYWTATPERTTDPEGFVAWRLLALACLAEDAGVEITVESDYLPKHLLDGTWVGETQL</sequence>
<dbReference type="Pfam" id="PF15575">
    <property type="entry name" value="Imm49"/>
    <property type="match status" value="1"/>
</dbReference>
<proteinExistence type="predicted"/>
<dbReference type="InterPro" id="IPR029074">
    <property type="entry name" value="Imm49"/>
</dbReference>
<evidence type="ECO:0000313" key="1">
    <source>
        <dbReference type="EMBL" id="GGN23133.1"/>
    </source>
</evidence>
<evidence type="ECO:0008006" key="3">
    <source>
        <dbReference type="Google" id="ProtNLM"/>
    </source>
</evidence>
<protein>
    <recommendedName>
        <fullName evidence="3">Immunity protein 49</fullName>
    </recommendedName>
</protein>
<organism evidence="1 2">
    <name type="scientific">Lentzea pudingi</name>
    <dbReference type="NCBI Taxonomy" id="1789439"/>
    <lineage>
        <taxon>Bacteria</taxon>
        <taxon>Bacillati</taxon>
        <taxon>Actinomycetota</taxon>
        <taxon>Actinomycetes</taxon>
        <taxon>Pseudonocardiales</taxon>
        <taxon>Pseudonocardiaceae</taxon>
        <taxon>Lentzea</taxon>
    </lineage>
</organism>
<keyword evidence="2" id="KW-1185">Reference proteome</keyword>
<gene>
    <name evidence="1" type="ORF">GCM10011609_75700</name>
</gene>
<accession>A0ABQ2ISE0</accession>
<evidence type="ECO:0000313" key="2">
    <source>
        <dbReference type="Proteomes" id="UP000597656"/>
    </source>
</evidence>
<dbReference type="Proteomes" id="UP000597656">
    <property type="component" value="Unassembled WGS sequence"/>
</dbReference>
<name>A0ABQ2ISE0_9PSEU</name>
<comment type="caution">
    <text evidence="1">The sequence shown here is derived from an EMBL/GenBank/DDBJ whole genome shotgun (WGS) entry which is preliminary data.</text>
</comment>
<dbReference type="EMBL" id="BMNC01000018">
    <property type="protein sequence ID" value="GGN23133.1"/>
    <property type="molecule type" value="Genomic_DNA"/>
</dbReference>
<reference evidence="2" key="1">
    <citation type="journal article" date="2019" name="Int. J. Syst. Evol. Microbiol.">
        <title>The Global Catalogue of Microorganisms (GCM) 10K type strain sequencing project: providing services to taxonomists for standard genome sequencing and annotation.</title>
        <authorList>
            <consortium name="The Broad Institute Genomics Platform"/>
            <consortium name="The Broad Institute Genome Sequencing Center for Infectious Disease"/>
            <person name="Wu L."/>
            <person name="Ma J."/>
        </authorList>
    </citation>
    <scope>NUCLEOTIDE SEQUENCE [LARGE SCALE GENOMIC DNA]</scope>
    <source>
        <strain evidence="2">CGMCC 4.7319</strain>
    </source>
</reference>